<proteinExistence type="predicted"/>
<reference evidence="2 3" key="1">
    <citation type="journal article" date="2016" name="Mol. Biol. Evol.">
        <title>Comparative Genomics of Early-Diverging Mushroom-Forming Fungi Provides Insights into the Origins of Lignocellulose Decay Capabilities.</title>
        <authorList>
            <person name="Nagy L.G."/>
            <person name="Riley R."/>
            <person name="Tritt A."/>
            <person name="Adam C."/>
            <person name="Daum C."/>
            <person name="Floudas D."/>
            <person name="Sun H."/>
            <person name="Yadav J.S."/>
            <person name="Pangilinan J."/>
            <person name="Larsson K.H."/>
            <person name="Matsuura K."/>
            <person name="Barry K."/>
            <person name="Labutti K."/>
            <person name="Kuo R."/>
            <person name="Ohm R.A."/>
            <person name="Bhattacharya S.S."/>
            <person name="Shirouzu T."/>
            <person name="Yoshinaga Y."/>
            <person name="Martin F.M."/>
            <person name="Grigoriev I.V."/>
            <person name="Hibbett D.S."/>
        </authorList>
    </citation>
    <scope>NUCLEOTIDE SEQUENCE [LARGE SCALE GENOMIC DNA]</scope>
    <source>
        <strain evidence="2 3">CBS 109695</strain>
    </source>
</reference>
<gene>
    <name evidence="2" type="ORF">FIBSPDRAFT_926858</name>
</gene>
<keyword evidence="3" id="KW-1185">Reference proteome</keyword>
<dbReference type="Proteomes" id="UP000076532">
    <property type="component" value="Unassembled WGS sequence"/>
</dbReference>
<evidence type="ECO:0000313" key="2">
    <source>
        <dbReference type="EMBL" id="KZP29685.1"/>
    </source>
</evidence>
<dbReference type="AlphaFoldDB" id="A0A166SPG2"/>
<evidence type="ECO:0000313" key="3">
    <source>
        <dbReference type="Proteomes" id="UP000076532"/>
    </source>
</evidence>
<name>A0A166SPG2_9AGAM</name>
<sequence length="250" mass="26838">MAGGGRFSERVQRPDLTGGCSALSVGPPADRDMNSSLANSLGPVAVVTFLLLCAETRMPHRGSSGFKLAGFEPSTTPQGRWGFRAWARVASRARDRLLGPSAHPTPLISRASTGPAVAVADPGARSALGSNSSRALLRAERCAPEFVNPKHALKLARRGIRAFAVQCGSRAAEEPWAARNSYKTEKGPGNCHMSLRTKTLFFQLSPGYLLSPGVLTVPYMVTTVHCVARYGLLPRRTRPYWQDLEGQAPV</sequence>
<feature type="region of interest" description="Disordered" evidence="1">
    <location>
        <begin position="1"/>
        <end position="24"/>
    </location>
</feature>
<protein>
    <submittedName>
        <fullName evidence="2">Uncharacterized protein</fullName>
    </submittedName>
</protein>
<dbReference type="EMBL" id="KV417497">
    <property type="protein sequence ID" value="KZP29685.1"/>
    <property type="molecule type" value="Genomic_DNA"/>
</dbReference>
<organism evidence="2 3">
    <name type="scientific">Athelia psychrophila</name>
    <dbReference type="NCBI Taxonomy" id="1759441"/>
    <lineage>
        <taxon>Eukaryota</taxon>
        <taxon>Fungi</taxon>
        <taxon>Dikarya</taxon>
        <taxon>Basidiomycota</taxon>
        <taxon>Agaricomycotina</taxon>
        <taxon>Agaricomycetes</taxon>
        <taxon>Agaricomycetidae</taxon>
        <taxon>Atheliales</taxon>
        <taxon>Atheliaceae</taxon>
        <taxon>Athelia</taxon>
    </lineage>
</organism>
<accession>A0A166SPG2</accession>
<evidence type="ECO:0000256" key="1">
    <source>
        <dbReference type="SAM" id="MobiDB-lite"/>
    </source>
</evidence>